<dbReference type="HOGENOM" id="CLU_043974_2_0_1"/>
<reference evidence="2" key="2">
    <citation type="submission" date="2015-01" db="EMBL/GenBank/DDBJ databases">
        <title>Evolutionary Origins and Diversification of the Mycorrhizal Mutualists.</title>
        <authorList>
            <consortium name="DOE Joint Genome Institute"/>
            <consortium name="Mycorrhizal Genomics Consortium"/>
            <person name="Kohler A."/>
            <person name="Kuo A."/>
            <person name="Nagy L.G."/>
            <person name="Floudas D."/>
            <person name="Copeland A."/>
            <person name="Barry K.W."/>
            <person name="Cichocki N."/>
            <person name="Veneault-Fourrey C."/>
            <person name="LaButti K."/>
            <person name="Lindquist E.A."/>
            <person name="Lipzen A."/>
            <person name="Lundell T."/>
            <person name="Morin E."/>
            <person name="Murat C."/>
            <person name="Riley R."/>
            <person name="Ohm R."/>
            <person name="Sun H."/>
            <person name="Tunlid A."/>
            <person name="Henrissat B."/>
            <person name="Grigoriev I.V."/>
            <person name="Hibbett D.S."/>
            <person name="Martin F."/>
        </authorList>
    </citation>
    <scope>NUCLEOTIDE SEQUENCE [LARGE SCALE GENOMIC DNA]</scope>
    <source>
        <strain evidence="2">Marx 270</strain>
    </source>
</reference>
<dbReference type="AlphaFoldDB" id="A0A0C3N963"/>
<gene>
    <name evidence="1" type="ORF">M404DRAFT_32090</name>
</gene>
<organism evidence="1 2">
    <name type="scientific">Pisolithus tinctorius Marx 270</name>
    <dbReference type="NCBI Taxonomy" id="870435"/>
    <lineage>
        <taxon>Eukaryota</taxon>
        <taxon>Fungi</taxon>
        <taxon>Dikarya</taxon>
        <taxon>Basidiomycota</taxon>
        <taxon>Agaricomycotina</taxon>
        <taxon>Agaricomycetes</taxon>
        <taxon>Agaricomycetidae</taxon>
        <taxon>Boletales</taxon>
        <taxon>Sclerodermatineae</taxon>
        <taxon>Pisolithaceae</taxon>
        <taxon>Pisolithus</taxon>
    </lineage>
</organism>
<dbReference type="InParanoid" id="A0A0C3N963"/>
<dbReference type="Proteomes" id="UP000054217">
    <property type="component" value="Unassembled WGS sequence"/>
</dbReference>
<proteinExistence type="predicted"/>
<protein>
    <submittedName>
        <fullName evidence="1">Uncharacterized protein</fullName>
    </submittedName>
</protein>
<keyword evidence="2" id="KW-1185">Reference proteome</keyword>
<accession>A0A0C3N963</accession>
<reference evidence="1 2" key="1">
    <citation type="submission" date="2014-04" db="EMBL/GenBank/DDBJ databases">
        <authorList>
            <consortium name="DOE Joint Genome Institute"/>
            <person name="Kuo A."/>
            <person name="Kohler A."/>
            <person name="Costa M.D."/>
            <person name="Nagy L.G."/>
            <person name="Floudas D."/>
            <person name="Copeland A."/>
            <person name="Barry K.W."/>
            <person name="Cichocki N."/>
            <person name="Veneault-Fourrey C."/>
            <person name="LaButti K."/>
            <person name="Lindquist E.A."/>
            <person name="Lipzen A."/>
            <person name="Lundell T."/>
            <person name="Morin E."/>
            <person name="Murat C."/>
            <person name="Sun H."/>
            <person name="Tunlid A."/>
            <person name="Henrissat B."/>
            <person name="Grigoriev I.V."/>
            <person name="Hibbett D.S."/>
            <person name="Martin F."/>
            <person name="Nordberg H.P."/>
            <person name="Cantor M.N."/>
            <person name="Hua S.X."/>
        </authorList>
    </citation>
    <scope>NUCLEOTIDE SEQUENCE [LARGE SCALE GENOMIC DNA]</scope>
    <source>
        <strain evidence="1 2">Marx 270</strain>
    </source>
</reference>
<evidence type="ECO:0000313" key="1">
    <source>
        <dbReference type="EMBL" id="KIN97614.1"/>
    </source>
</evidence>
<sequence>MPTLDPVEVEKTTLKEQLAATLAGLVAEAWCMPDNWDGLLEEKMTWLWRWEEKTAVLMPLVKQGKELGITICVDMVDVLVLAKADDVYERWTAEEADACMKAKQDVQIGEEPVVEPGDKGAAVMMSHVEVPQPACKQSCQTMADTDKDSMRPNTQIPAAGTITHKDLCMQCALKKV</sequence>
<dbReference type="EMBL" id="KN832026">
    <property type="protein sequence ID" value="KIN97614.1"/>
    <property type="molecule type" value="Genomic_DNA"/>
</dbReference>
<name>A0A0C3N963_PISTI</name>
<evidence type="ECO:0000313" key="2">
    <source>
        <dbReference type="Proteomes" id="UP000054217"/>
    </source>
</evidence>